<protein>
    <submittedName>
        <fullName evidence="1">Ankyrin repeat and sterile alpha motif domain-containing protein 1B isoform X1</fullName>
    </submittedName>
</protein>
<comment type="caution">
    <text evidence="1">The sequence shown here is derived from an EMBL/GenBank/DDBJ whole genome shotgun (WGS) entry which is preliminary data.</text>
</comment>
<keyword evidence="2" id="KW-1185">Reference proteome</keyword>
<name>A0AAD3RMI8_LATJO</name>
<accession>A0AAD3RMI8</accession>
<gene>
    <name evidence="1" type="ORF">AKAME5_002481000</name>
</gene>
<sequence>MVESLELGYHTKSFLINGCTSMELVKKIWKSSSSMTAVYFTIPACRYHSPHSPYLAFSLPVVALTVLEIVWEASGENVCDPLSTP</sequence>
<proteinExistence type="predicted"/>
<dbReference type="Proteomes" id="UP001279410">
    <property type="component" value="Unassembled WGS sequence"/>
</dbReference>
<evidence type="ECO:0000313" key="2">
    <source>
        <dbReference type="Proteomes" id="UP001279410"/>
    </source>
</evidence>
<evidence type="ECO:0000313" key="1">
    <source>
        <dbReference type="EMBL" id="GLD73485.1"/>
    </source>
</evidence>
<dbReference type="AlphaFoldDB" id="A0AAD3RMI8"/>
<organism evidence="1 2">
    <name type="scientific">Lates japonicus</name>
    <name type="common">Japanese lates</name>
    <dbReference type="NCBI Taxonomy" id="270547"/>
    <lineage>
        <taxon>Eukaryota</taxon>
        <taxon>Metazoa</taxon>
        <taxon>Chordata</taxon>
        <taxon>Craniata</taxon>
        <taxon>Vertebrata</taxon>
        <taxon>Euteleostomi</taxon>
        <taxon>Actinopterygii</taxon>
        <taxon>Neopterygii</taxon>
        <taxon>Teleostei</taxon>
        <taxon>Neoteleostei</taxon>
        <taxon>Acanthomorphata</taxon>
        <taxon>Carangaria</taxon>
        <taxon>Carangaria incertae sedis</taxon>
        <taxon>Centropomidae</taxon>
        <taxon>Lates</taxon>
    </lineage>
</organism>
<dbReference type="EMBL" id="BRZM01001621">
    <property type="protein sequence ID" value="GLD73485.1"/>
    <property type="molecule type" value="Genomic_DNA"/>
</dbReference>
<reference evidence="1" key="1">
    <citation type="submission" date="2022-08" db="EMBL/GenBank/DDBJ databases">
        <title>Genome sequencing of akame (Lates japonicus).</title>
        <authorList>
            <person name="Hashiguchi Y."/>
            <person name="Takahashi H."/>
        </authorList>
    </citation>
    <scope>NUCLEOTIDE SEQUENCE</scope>
    <source>
        <strain evidence="1">Kochi</strain>
    </source>
</reference>